<name>A0A4R7W297_9PSEU</name>
<proteinExistence type="predicted"/>
<dbReference type="AlphaFoldDB" id="A0A4R7W297"/>
<evidence type="ECO:0008006" key="4">
    <source>
        <dbReference type="Google" id="ProtNLM"/>
    </source>
</evidence>
<feature type="transmembrane region" description="Helical" evidence="1">
    <location>
        <begin position="6"/>
        <end position="22"/>
    </location>
</feature>
<feature type="transmembrane region" description="Helical" evidence="1">
    <location>
        <begin position="66"/>
        <end position="85"/>
    </location>
</feature>
<feature type="transmembrane region" description="Helical" evidence="1">
    <location>
        <begin position="34"/>
        <end position="54"/>
    </location>
</feature>
<evidence type="ECO:0000313" key="2">
    <source>
        <dbReference type="EMBL" id="TDV56624.1"/>
    </source>
</evidence>
<comment type="caution">
    <text evidence="2">The sequence shown here is derived from an EMBL/GenBank/DDBJ whole genome shotgun (WGS) entry which is preliminary data.</text>
</comment>
<organism evidence="2 3">
    <name type="scientific">Actinophytocola oryzae</name>
    <dbReference type="NCBI Taxonomy" id="502181"/>
    <lineage>
        <taxon>Bacteria</taxon>
        <taxon>Bacillati</taxon>
        <taxon>Actinomycetota</taxon>
        <taxon>Actinomycetes</taxon>
        <taxon>Pseudonocardiales</taxon>
        <taxon>Pseudonocardiaceae</taxon>
    </lineage>
</organism>
<dbReference type="Proteomes" id="UP000294927">
    <property type="component" value="Unassembled WGS sequence"/>
</dbReference>
<accession>A0A4R7W297</accession>
<protein>
    <recommendedName>
        <fullName evidence="4">Helix-hairpin-helix protein</fullName>
    </recommendedName>
</protein>
<keyword evidence="1" id="KW-0472">Membrane</keyword>
<evidence type="ECO:0000256" key="1">
    <source>
        <dbReference type="SAM" id="Phobius"/>
    </source>
</evidence>
<reference evidence="2 3" key="1">
    <citation type="submission" date="2019-03" db="EMBL/GenBank/DDBJ databases">
        <title>Genomic Encyclopedia of Archaeal and Bacterial Type Strains, Phase II (KMG-II): from individual species to whole genera.</title>
        <authorList>
            <person name="Goeker M."/>
        </authorList>
    </citation>
    <scope>NUCLEOTIDE SEQUENCE [LARGE SCALE GENOMIC DNA]</scope>
    <source>
        <strain evidence="2 3">DSM 45499</strain>
    </source>
</reference>
<dbReference type="OrthoDB" id="4054020at2"/>
<dbReference type="RefSeq" id="WP_133901838.1">
    <property type="nucleotide sequence ID" value="NZ_SOCP01000002.1"/>
</dbReference>
<gene>
    <name evidence="2" type="ORF">CLV71_102691</name>
</gene>
<keyword evidence="3" id="KW-1185">Reference proteome</keyword>
<keyword evidence="1" id="KW-0812">Transmembrane</keyword>
<dbReference type="EMBL" id="SOCP01000002">
    <property type="protein sequence ID" value="TDV56624.1"/>
    <property type="molecule type" value="Genomic_DNA"/>
</dbReference>
<keyword evidence="1" id="KW-1133">Transmembrane helix</keyword>
<evidence type="ECO:0000313" key="3">
    <source>
        <dbReference type="Proteomes" id="UP000294927"/>
    </source>
</evidence>
<sequence>MKGRWYYVVTVCSLGLLAWLPFVHAGTHLRRRSVTMLACGYGLATVVIGTLLAVTPTDENGKSTNSAVGVVGVLLMMATVALGCVQQSALRREVYSGAPPKDTVDPALAAALEARERRENARRIAARDPLLARDLKIGRPDLTRTFDDGGLVDLNSAAPRVIAESCDLPVSTGEDIAAVRPPGGFLTVDDVLSLAEIPVAAWDIIRDRAVTIPRPDWRA</sequence>